<comment type="caution">
    <text evidence="11">The sequence shown here is derived from an EMBL/GenBank/DDBJ whole genome shotgun (WGS) entry which is preliminary data.</text>
</comment>
<evidence type="ECO:0000256" key="10">
    <source>
        <dbReference type="SAM" id="Phobius"/>
    </source>
</evidence>
<proteinExistence type="predicted"/>
<accession>A0ABS6E5I9</accession>
<dbReference type="EMBL" id="JAHLPM010000007">
    <property type="protein sequence ID" value="MBU5438181.1"/>
    <property type="molecule type" value="Genomic_DNA"/>
</dbReference>
<protein>
    <recommendedName>
        <fullName evidence="8">Cell division protein FtsL</fullName>
    </recommendedName>
</protein>
<keyword evidence="9" id="KW-0175">Coiled coil</keyword>
<keyword evidence="7" id="KW-0131">Cell cycle</keyword>
<reference evidence="11 12" key="1">
    <citation type="submission" date="2021-06" db="EMBL/GenBank/DDBJ databases">
        <authorList>
            <person name="Sun Q."/>
            <person name="Li D."/>
        </authorList>
    </citation>
    <scope>NUCLEOTIDE SEQUENCE [LARGE SCALE GENOMIC DNA]</scope>
    <source>
        <strain evidence="11 12">MSJ-40</strain>
    </source>
</reference>
<evidence type="ECO:0000313" key="11">
    <source>
        <dbReference type="EMBL" id="MBU5438181.1"/>
    </source>
</evidence>
<dbReference type="InterPro" id="IPR011922">
    <property type="entry name" value="Cell_div_FtsL"/>
</dbReference>
<keyword evidence="4 10" id="KW-0812">Transmembrane</keyword>
<dbReference type="RefSeq" id="WP_216519079.1">
    <property type="nucleotide sequence ID" value="NZ_JAHLPM010000007.1"/>
</dbReference>
<gene>
    <name evidence="11" type="primary">ftsL</name>
    <name evidence="11" type="ORF">KQI42_09185</name>
</gene>
<organism evidence="11 12">
    <name type="scientific">Tissierella simiarum</name>
    <dbReference type="NCBI Taxonomy" id="2841534"/>
    <lineage>
        <taxon>Bacteria</taxon>
        <taxon>Bacillati</taxon>
        <taxon>Bacillota</taxon>
        <taxon>Tissierellia</taxon>
        <taxon>Tissierellales</taxon>
        <taxon>Tissierellaceae</taxon>
        <taxon>Tissierella</taxon>
    </lineage>
</organism>
<keyword evidence="3 11" id="KW-0132">Cell division</keyword>
<name>A0ABS6E5I9_9FIRM</name>
<keyword evidence="12" id="KW-1185">Reference proteome</keyword>
<evidence type="ECO:0000256" key="9">
    <source>
        <dbReference type="SAM" id="Coils"/>
    </source>
</evidence>
<evidence type="ECO:0000256" key="7">
    <source>
        <dbReference type="ARBA" id="ARBA00023306"/>
    </source>
</evidence>
<feature type="coiled-coil region" evidence="9">
    <location>
        <begin position="69"/>
        <end position="103"/>
    </location>
</feature>
<evidence type="ECO:0000256" key="5">
    <source>
        <dbReference type="ARBA" id="ARBA00022989"/>
    </source>
</evidence>
<dbReference type="NCBIfam" id="TIGR02209">
    <property type="entry name" value="ftsL_broad"/>
    <property type="match status" value="1"/>
</dbReference>
<evidence type="ECO:0000256" key="8">
    <source>
        <dbReference type="NCBIfam" id="TIGR02209"/>
    </source>
</evidence>
<evidence type="ECO:0000256" key="2">
    <source>
        <dbReference type="ARBA" id="ARBA00022475"/>
    </source>
</evidence>
<evidence type="ECO:0000313" key="12">
    <source>
        <dbReference type="Proteomes" id="UP000749471"/>
    </source>
</evidence>
<sequence>MNKVLVAKSELSYYPEEILEVSEKKTKSLKNRKVAKKKKNNSNIKLSFIGIATMFLILSLSILFRYANITKVRSEITQLEREKIELEKTKQDLIAELEGIKSSSRIEEDAIYKLGMDYPSEEQIVYLTINEVSTDIDGDKVTIVKQLKNIISMVSSLF</sequence>
<keyword evidence="5 10" id="KW-1133">Transmembrane helix</keyword>
<dbReference type="GO" id="GO:0051301">
    <property type="term" value="P:cell division"/>
    <property type="evidence" value="ECO:0007669"/>
    <property type="project" value="UniProtKB-KW"/>
</dbReference>
<feature type="transmembrane region" description="Helical" evidence="10">
    <location>
        <begin position="46"/>
        <end position="67"/>
    </location>
</feature>
<evidence type="ECO:0000256" key="6">
    <source>
        <dbReference type="ARBA" id="ARBA00023136"/>
    </source>
</evidence>
<evidence type="ECO:0000256" key="4">
    <source>
        <dbReference type="ARBA" id="ARBA00022692"/>
    </source>
</evidence>
<evidence type="ECO:0000256" key="1">
    <source>
        <dbReference type="ARBA" id="ARBA00004401"/>
    </source>
</evidence>
<evidence type="ECO:0000256" key="3">
    <source>
        <dbReference type="ARBA" id="ARBA00022618"/>
    </source>
</evidence>
<keyword evidence="2" id="KW-1003">Cell membrane</keyword>
<comment type="subcellular location">
    <subcellularLocation>
        <location evidence="1">Cell membrane</location>
        <topology evidence="1">Single-pass type II membrane protein</topology>
    </subcellularLocation>
</comment>
<dbReference type="Proteomes" id="UP000749471">
    <property type="component" value="Unassembled WGS sequence"/>
</dbReference>
<keyword evidence="6 10" id="KW-0472">Membrane</keyword>